<sequence length="274" mass="29051">MANANDLSALLKRLERATARLEEVSAGRASQPKTAVTGGNSDGLSEDAGSDHPAVREYDSVIVPLVEEYVTYSSQIGDVAGMQASAVQAIISAQRNFIRLATQTRKPSMEQLSEMLSPQQTPMMEAIAIKDKNRPSPLFNHLSTVADGIAALGWVAVEKTPVPYINEMKDSAQFYANRVLKEWRDKDEVHAKWVRAFLSLLRELAAYVKQFHATGVVWNPKGGDAAAAITAIKGGKPAAPAAPAAGAAGGPPPPPPPPPVISDFSDVQGSSSSP</sequence>
<name>A0ACC1JBA1_9FUNG</name>
<reference evidence="1" key="1">
    <citation type="submission" date="2022-07" db="EMBL/GenBank/DDBJ databases">
        <title>Phylogenomic reconstructions and comparative analyses of Kickxellomycotina fungi.</title>
        <authorList>
            <person name="Reynolds N.K."/>
            <person name="Stajich J.E."/>
            <person name="Barry K."/>
            <person name="Grigoriev I.V."/>
            <person name="Crous P."/>
            <person name="Smith M.E."/>
        </authorList>
    </citation>
    <scope>NUCLEOTIDE SEQUENCE</scope>
    <source>
        <strain evidence="1">NRRL 5244</strain>
    </source>
</reference>
<evidence type="ECO:0000313" key="2">
    <source>
        <dbReference type="Proteomes" id="UP001150603"/>
    </source>
</evidence>
<comment type="caution">
    <text evidence="1">The sequence shown here is derived from an EMBL/GenBank/DDBJ whole genome shotgun (WGS) entry which is preliminary data.</text>
</comment>
<feature type="non-terminal residue" evidence="1">
    <location>
        <position position="274"/>
    </location>
</feature>
<gene>
    <name evidence="1" type="primary">SRV2</name>
    <name evidence="1" type="ORF">FBU59_002498</name>
</gene>
<dbReference type="EMBL" id="JANBPW010001369">
    <property type="protein sequence ID" value="KAJ1944817.1"/>
    <property type="molecule type" value="Genomic_DNA"/>
</dbReference>
<protein>
    <submittedName>
        <fullName evidence="1">Suppressor of rasval19</fullName>
    </submittedName>
</protein>
<accession>A0ACC1JBA1</accession>
<dbReference type="Proteomes" id="UP001150603">
    <property type="component" value="Unassembled WGS sequence"/>
</dbReference>
<proteinExistence type="predicted"/>
<organism evidence="1 2">
    <name type="scientific">Linderina macrospora</name>
    <dbReference type="NCBI Taxonomy" id="4868"/>
    <lineage>
        <taxon>Eukaryota</taxon>
        <taxon>Fungi</taxon>
        <taxon>Fungi incertae sedis</taxon>
        <taxon>Zoopagomycota</taxon>
        <taxon>Kickxellomycotina</taxon>
        <taxon>Kickxellomycetes</taxon>
        <taxon>Kickxellales</taxon>
        <taxon>Kickxellaceae</taxon>
        <taxon>Linderina</taxon>
    </lineage>
</organism>
<keyword evidence="2" id="KW-1185">Reference proteome</keyword>
<evidence type="ECO:0000313" key="1">
    <source>
        <dbReference type="EMBL" id="KAJ1944817.1"/>
    </source>
</evidence>